<evidence type="ECO:0000256" key="4">
    <source>
        <dbReference type="ARBA" id="ARBA00022598"/>
    </source>
</evidence>
<dbReference type="InterPro" id="IPR000559">
    <property type="entry name" value="Formate_THF_ligase"/>
</dbReference>
<keyword evidence="6" id="KW-0067">ATP-binding</keyword>
<dbReference type="GO" id="GO:0005524">
    <property type="term" value="F:ATP binding"/>
    <property type="evidence" value="ECO:0007669"/>
    <property type="project" value="UniProtKB-KW"/>
</dbReference>
<evidence type="ECO:0000256" key="6">
    <source>
        <dbReference type="ARBA" id="ARBA00022840"/>
    </source>
</evidence>
<evidence type="ECO:0000256" key="1">
    <source>
        <dbReference type="ARBA" id="ARBA00004777"/>
    </source>
</evidence>
<evidence type="ECO:0000256" key="5">
    <source>
        <dbReference type="ARBA" id="ARBA00022741"/>
    </source>
</evidence>
<dbReference type="SUPFAM" id="SSF52540">
    <property type="entry name" value="P-loop containing nucleoside triphosphate hydrolases"/>
    <property type="match status" value="1"/>
</dbReference>
<keyword evidence="3" id="KW-0554">One-carbon metabolism</keyword>
<comment type="pathway">
    <text evidence="1">One-carbon metabolism; tetrahydrofolate interconversion.</text>
</comment>
<dbReference type="Gene3D" id="3.40.50.300">
    <property type="entry name" value="P-loop containing nucleotide triphosphate hydrolases"/>
    <property type="match status" value="1"/>
</dbReference>
<dbReference type="GO" id="GO:0035999">
    <property type="term" value="P:tetrahydrofolate interconversion"/>
    <property type="evidence" value="ECO:0007669"/>
    <property type="project" value="UniProtKB-UniPathway"/>
</dbReference>
<dbReference type="CDD" id="cd00477">
    <property type="entry name" value="FTHFS"/>
    <property type="match status" value="1"/>
</dbReference>
<dbReference type="EC" id="6.3.4.3" evidence="2"/>
<keyword evidence="4 7" id="KW-0436">Ligase</keyword>
<accession>A0A3B1CLT0</accession>
<dbReference type="InterPro" id="IPR020628">
    <property type="entry name" value="Formate_THF_ligase_CS"/>
</dbReference>
<dbReference type="InterPro" id="IPR027417">
    <property type="entry name" value="P-loop_NTPase"/>
</dbReference>
<dbReference type="Pfam" id="PF01268">
    <property type="entry name" value="FTHFS"/>
    <property type="match status" value="1"/>
</dbReference>
<dbReference type="AlphaFoldDB" id="A0A3B1CLT0"/>
<keyword evidence="5" id="KW-0547">Nucleotide-binding</keyword>
<dbReference type="FunFam" id="3.30.1510.10:FF:000001">
    <property type="entry name" value="Formate--tetrahydrofolate ligase"/>
    <property type="match status" value="1"/>
</dbReference>
<dbReference type="GO" id="GO:0004329">
    <property type="term" value="F:formate-tetrahydrofolate ligase activity"/>
    <property type="evidence" value="ECO:0007669"/>
    <property type="project" value="UniProtKB-EC"/>
</dbReference>
<name>A0A3B1CLT0_9ZZZZ</name>
<dbReference type="FunFam" id="3.10.410.10:FF:000001">
    <property type="entry name" value="Putative formate--tetrahydrofolate ligase"/>
    <property type="match status" value="1"/>
</dbReference>
<dbReference type="UniPathway" id="UPA00193"/>
<dbReference type="EMBL" id="UOGG01000031">
    <property type="protein sequence ID" value="VAX27461.1"/>
    <property type="molecule type" value="Genomic_DNA"/>
</dbReference>
<dbReference type="HAMAP" id="MF_01543">
    <property type="entry name" value="FTHFS"/>
    <property type="match status" value="1"/>
</dbReference>
<gene>
    <name evidence="7" type="ORF">MNBD_NITROSPINAE05-838</name>
</gene>
<evidence type="ECO:0000256" key="3">
    <source>
        <dbReference type="ARBA" id="ARBA00022563"/>
    </source>
</evidence>
<dbReference type="NCBIfam" id="NF010030">
    <property type="entry name" value="PRK13505.1"/>
    <property type="match status" value="1"/>
</dbReference>
<sequence length="552" mass="59586">MNNPDQTSFCGKPIADIARSLGLTAQDIIPYGDSKAKVRLDILKKNPQRGKLILVSAITPTPAGEGKTTTTIGLGQALAQMGKSVCLALREPSMGPCMGMKGGATGGGLSQVIPAEEINLHFTGDFHAITSANNLLSAMLDNRIYHDKNMNIDPRRITWRRVMDMNDRALRNIILGLGGVLQGVPREGGFDITAASEIMAIICLAESHEDLKKRLDRVLVAFTHEGEPVTAGQLHATGAMTALLKDALLPNLVQTMEGVPAFIHGGPFANIAHGCNSVLATKMALSLSDWAITEAGFGFDLGAEKFFDIKCQSAGLDTAAVILVATCRALKMHGGVEIKELSGLNLQALEKGLGNLDKHVENIAKFGEKPIICLNRFTGDHNEEIDRVRKHCETRLKVPFAVSKVFEEGGKGGLDLARTVMEHAEKVSSPFHPLYDWNDEVTTKIETVAREMYGAGKIIYTKKAERDLKSIENLGYGNLPVCIAKTPTSLTDDPKIYGRPENFPVTVREILIAAGAGFLIPITGDIMRMPGLPKNPQAENIDVVEGKIRGIK</sequence>
<proteinExistence type="inferred from homology"/>
<reference evidence="7" key="1">
    <citation type="submission" date="2018-06" db="EMBL/GenBank/DDBJ databases">
        <authorList>
            <person name="Zhirakovskaya E."/>
        </authorList>
    </citation>
    <scope>NUCLEOTIDE SEQUENCE</scope>
</reference>
<dbReference type="PROSITE" id="PS00721">
    <property type="entry name" value="FTHFS_1"/>
    <property type="match status" value="1"/>
</dbReference>
<dbReference type="Gene3D" id="3.30.1510.10">
    <property type="entry name" value="Domain 2, N(10)-formyltetrahydrofolate synthetase"/>
    <property type="match status" value="1"/>
</dbReference>
<protein>
    <recommendedName>
        <fullName evidence="2">formate--tetrahydrofolate ligase</fullName>
        <ecNumber evidence="2">6.3.4.3</ecNumber>
    </recommendedName>
</protein>
<dbReference type="Gene3D" id="3.10.410.10">
    <property type="entry name" value="Formyltetrahydrofolate synthetase, domain 3"/>
    <property type="match status" value="1"/>
</dbReference>
<evidence type="ECO:0000256" key="2">
    <source>
        <dbReference type="ARBA" id="ARBA00012295"/>
    </source>
</evidence>
<organism evidence="7">
    <name type="scientific">hydrothermal vent metagenome</name>
    <dbReference type="NCBI Taxonomy" id="652676"/>
    <lineage>
        <taxon>unclassified sequences</taxon>
        <taxon>metagenomes</taxon>
        <taxon>ecological metagenomes</taxon>
    </lineage>
</organism>
<evidence type="ECO:0000313" key="7">
    <source>
        <dbReference type="EMBL" id="VAX27461.1"/>
    </source>
</evidence>